<feature type="compositionally biased region" description="Basic and acidic residues" evidence="1">
    <location>
        <begin position="40"/>
        <end position="72"/>
    </location>
</feature>
<reference evidence="2 3" key="1">
    <citation type="journal article" date="2024" name="IMA Fungus">
        <title>IMA Genome - F19 : A genome assembly and annotation guide to empower mycologists, including annotated draft genome sequences of Ceratocystis pirilliformis, Diaporthe australafricana, Fusarium ophioides, Paecilomyces lecythidis, and Sporothrix stenoceras.</title>
        <authorList>
            <person name="Aylward J."/>
            <person name="Wilson A.M."/>
            <person name="Visagie C.M."/>
            <person name="Spraker J."/>
            <person name="Barnes I."/>
            <person name="Buitendag C."/>
            <person name="Ceriani C."/>
            <person name="Del Mar Angel L."/>
            <person name="du Plessis D."/>
            <person name="Fuchs T."/>
            <person name="Gasser K."/>
            <person name="Kramer D."/>
            <person name="Li W."/>
            <person name="Munsamy K."/>
            <person name="Piso A."/>
            <person name="Price J.L."/>
            <person name="Sonnekus B."/>
            <person name="Thomas C."/>
            <person name="van der Nest A."/>
            <person name="van Dijk A."/>
            <person name="van Heerden A."/>
            <person name="van Vuuren N."/>
            <person name="Yilmaz N."/>
            <person name="Duong T.A."/>
            <person name="van der Merwe N.A."/>
            <person name="Wingfield M.J."/>
            <person name="Wingfield B.D."/>
        </authorList>
    </citation>
    <scope>NUCLEOTIDE SEQUENCE [LARGE SCALE GENOMIC DNA]</scope>
    <source>
        <strain evidence="2 3">CMW 18300</strain>
    </source>
</reference>
<organism evidence="2 3">
    <name type="scientific">Diaporthe australafricana</name>
    <dbReference type="NCBI Taxonomy" id="127596"/>
    <lineage>
        <taxon>Eukaryota</taxon>
        <taxon>Fungi</taxon>
        <taxon>Dikarya</taxon>
        <taxon>Ascomycota</taxon>
        <taxon>Pezizomycotina</taxon>
        <taxon>Sordariomycetes</taxon>
        <taxon>Sordariomycetidae</taxon>
        <taxon>Diaporthales</taxon>
        <taxon>Diaporthaceae</taxon>
        <taxon>Diaporthe</taxon>
    </lineage>
</organism>
<evidence type="ECO:0000256" key="1">
    <source>
        <dbReference type="SAM" id="MobiDB-lite"/>
    </source>
</evidence>
<name>A0ABR3XLV0_9PEZI</name>
<feature type="compositionally biased region" description="Polar residues" evidence="1">
    <location>
        <begin position="133"/>
        <end position="143"/>
    </location>
</feature>
<feature type="region of interest" description="Disordered" evidence="1">
    <location>
        <begin position="1"/>
        <end position="217"/>
    </location>
</feature>
<protein>
    <submittedName>
        <fullName evidence="2">Uncharacterized protein</fullName>
    </submittedName>
</protein>
<accession>A0ABR3XLV0</accession>
<gene>
    <name evidence="2" type="ORF">Daus18300_002569</name>
</gene>
<dbReference type="EMBL" id="JAWRVE010000015">
    <property type="protein sequence ID" value="KAL1876962.1"/>
    <property type="molecule type" value="Genomic_DNA"/>
</dbReference>
<evidence type="ECO:0000313" key="3">
    <source>
        <dbReference type="Proteomes" id="UP001583177"/>
    </source>
</evidence>
<proteinExistence type="predicted"/>
<dbReference type="Proteomes" id="UP001583177">
    <property type="component" value="Unassembled WGS sequence"/>
</dbReference>
<feature type="compositionally biased region" description="Polar residues" evidence="1">
    <location>
        <begin position="108"/>
        <end position="120"/>
    </location>
</feature>
<sequence length="217" mass="23382">MSTNTNIPTTTTKPGEDTSYPGEIGLSRWAPGGLENQLAGEKKPKQTGNQDDKKDDATDKKISGGNAEHNKAAETTAATRRIIGPLSVEEQAVRVENPFFDPNKDKGLSSSRWAQDQDQPLSRWAPGGIEEQMASTEANTSPVNKVKKTINEKQVNTTGEKQHKGAGAKGPKTAGDEQQKSTATTKRLIGPLTAEFFDSEKDKGLANSSWADAEEEE</sequence>
<evidence type="ECO:0000313" key="2">
    <source>
        <dbReference type="EMBL" id="KAL1876962.1"/>
    </source>
</evidence>
<feature type="compositionally biased region" description="Low complexity" evidence="1">
    <location>
        <begin position="1"/>
        <end position="12"/>
    </location>
</feature>
<comment type="caution">
    <text evidence="2">The sequence shown here is derived from an EMBL/GenBank/DDBJ whole genome shotgun (WGS) entry which is preliminary data.</text>
</comment>
<keyword evidence="3" id="KW-1185">Reference proteome</keyword>